<feature type="non-terminal residue" evidence="1">
    <location>
        <position position="431"/>
    </location>
</feature>
<sequence>MTFGFIRMYYPNLADRVSFRLTFAALFCDIGYSGHLLVILSWNNTPSFLCGYTVWAIVFFGLSSLFFIVCIALNLHIIFINEYKSRYNFEKYYFITAFSFALILSLLPVIANMYDASILYCAIVVIMVIRKLRSVTKKVDDVFDSFPTTQLSGYPALINKTVIFSVVRRVMWYPVIPLIAQFCNSFVETYVYVNRVVSYPLFLLCYIGMSLQGLLNALVFSQDIAVTRAYQAVKLQWWIYNVNTYESHYPHRSYNKAIIDDFGKWLRYMLLIKLFSAPKISPRLMSLELLSPVNSVTGNKPHTSSTLFGKNDSKQDITPSNNQIDDQDIHLVLPEPVHLKNSLQYSSLDLMSHSLNPSTSSDPLIGGSKNNQTNQTNTNNINNVMDSTNCKVGDDEVMIDMPVNDGQTNRLSEDYTKIYGQDVELSQEIEI</sequence>
<comment type="caution">
    <text evidence="1">The sequence shown here is derived from an EMBL/GenBank/DDBJ whole genome shotgun (WGS) entry which is preliminary data.</text>
</comment>
<gene>
    <name evidence="1" type="ORF">DHETER_LOCUS2354</name>
</gene>
<dbReference type="EMBL" id="CAJVPU010001682">
    <property type="protein sequence ID" value="CAG8486171.1"/>
    <property type="molecule type" value="Genomic_DNA"/>
</dbReference>
<accession>A0ACA9KPP8</accession>
<dbReference type="Proteomes" id="UP000789702">
    <property type="component" value="Unassembled WGS sequence"/>
</dbReference>
<evidence type="ECO:0000313" key="2">
    <source>
        <dbReference type="Proteomes" id="UP000789702"/>
    </source>
</evidence>
<organism evidence="1 2">
    <name type="scientific">Dentiscutata heterogama</name>
    <dbReference type="NCBI Taxonomy" id="1316150"/>
    <lineage>
        <taxon>Eukaryota</taxon>
        <taxon>Fungi</taxon>
        <taxon>Fungi incertae sedis</taxon>
        <taxon>Mucoromycota</taxon>
        <taxon>Glomeromycotina</taxon>
        <taxon>Glomeromycetes</taxon>
        <taxon>Diversisporales</taxon>
        <taxon>Gigasporaceae</taxon>
        <taxon>Dentiscutata</taxon>
    </lineage>
</organism>
<reference evidence="1" key="1">
    <citation type="submission" date="2021-06" db="EMBL/GenBank/DDBJ databases">
        <authorList>
            <person name="Kallberg Y."/>
            <person name="Tangrot J."/>
            <person name="Rosling A."/>
        </authorList>
    </citation>
    <scope>NUCLEOTIDE SEQUENCE</scope>
    <source>
        <strain evidence="1">IL203A</strain>
    </source>
</reference>
<evidence type="ECO:0000313" key="1">
    <source>
        <dbReference type="EMBL" id="CAG8486171.1"/>
    </source>
</evidence>
<name>A0ACA9KPP8_9GLOM</name>
<proteinExistence type="predicted"/>
<protein>
    <submittedName>
        <fullName evidence="1">1591_t:CDS:1</fullName>
    </submittedName>
</protein>
<keyword evidence="2" id="KW-1185">Reference proteome</keyword>